<dbReference type="EMBL" id="JBHSWW010000069">
    <property type="protein sequence ID" value="MFC6753172.1"/>
    <property type="molecule type" value="Genomic_DNA"/>
</dbReference>
<organism evidence="3 4">
    <name type="scientific">Halorubrum tibetense</name>
    <dbReference type="NCBI Taxonomy" id="175631"/>
    <lineage>
        <taxon>Archaea</taxon>
        <taxon>Methanobacteriati</taxon>
        <taxon>Methanobacteriota</taxon>
        <taxon>Stenosarchaea group</taxon>
        <taxon>Halobacteria</taxon>
        <taxon>Halobacteriales</taxon>
        <taxon>Haloferacaceae</taxon>
        <taxon>Halorubrum</taxon>
    </lineage>
</organism>
<proteinExistence type="predicted"/>
<dbReference type="AlphaFoldDB" id="A0ABD5S9G9"/>
<dbReference type="Pfam" id="PF24351">
    <property type="entry name" value="DUF7511"/>
    <property type="match status" value="1"/>
</dbReference>
<dbReference type="Proteomes" id="UP001596442">
    <property type="component" value="Unassembled WGS sequence"/>
</dbReference>
<accession>A0ABD5S9G9</accession>
<dbReference type="InterPro" id="IPR055933">
    <property type="entry name" value="DUF7511"/>
</dbReference>
<gene>
    <name evidence="3" type="ORF">ACFQEU_06785</name>
</gene>
<keyword evidence="4" id="KW-1185">Reference proteome</keyword>
<comment type="caution">
    <text evidence="3">The sequence shown here is derived from an EMBL/GenBank/DDBJ whole genome shotgun (WGS) entry which is preliminary data.</text>
</comment>
<feature type="region of interest" description="Disordered" evidence="1">
    <location>
        <begin position="1"/>
        <end position="25"/>
    </location>
</feature>
<feature type="domain" description="DUF7511" evidence="2">
    <location>
        <begin position="21"/>
        <end position="64"/>
    </location>
</feature>
<name>A0ABD5S9G9_9EURY</name>
<evidence type="ECO:0000259" key="2">
    <source>
        <dbReference type="Pfam" id="PF24351"/>
    </source>
</evidence>
<evidence type="ECO:0000313" key="4">
    <source>
        <dbReference type="Proteomes" id="UP001596442"/>
    </source>
</evidence>
<evidence type="ECO:0000256" key="1">
    <source>
        <dbReference type="SAM" id="MobiDB-lite"/>
    </source>
</evidence>
<evidence type="ECO:0000313" key="3">
    <source>
        <dbReference type="EMBL" id="MFC6753172.1"/>
    </source>
</evidence>
<protein>
    <recommendedName>
        <fullName evidence="2">DUF7511 domain-containing protein</fullName>
    </recommendedName>
</protein>
<reference evidence="3 4" key="1">
    <citation type="journal article" date="2019" name="Int. J. Syst. Evol. Microbiol.">
        <title>The Global Catalogue of Microorganisms (GCM) 10K type strain sequencing project: providing services to taxonomists for standard genome sequencing and annotation.</title>
        <authorList>
            <consortium name="The Broad Institute Genomics Platform"/>
            <consortium name="The Broad Institute Genome Sequencing Center for Infectious Disease"/>
            <person name="Wu L."/>
            <person name="Ma J."/>
        </authorList>
    </citation>
    <scope>NUCLEOTIDE SEQUENCE [LARGE SCALE GENOMIC DNA]</scope>
    <source>
        <strain evidence="3 4">CGMCC 1.3239</strain>
    </source>
</reference>
<dbReference type="RefSeq" id="WP_379780553.1">
    <property type="nucleotide sequence ID" value="NZ_JBHSWW010000069.1"/>
</dbReference>
<feature type="compositionally biased region" description="Basic and acidic residues" evidence="1">
    <location>
        <begin position="1"/>
        <end position="15"/>
    </location>
</feature>
<sequence length="64" mass="7144">MPDRHDRSGVDHADAPDGQCRTVVEPQRDGSELCTIYSTHPDDVLTATWLSAATGSFRSLEEWR</sequence>